<keyword evidence="2" id="KW-1185">Reference proteome</keyword>
<protein>
    <submittedName>
        <fullName evidence="3">Secreted protein</fullName>
    </submittedName>
</protein>
<dbReference type="Proteomes" id="UP000050794">
    <property type="component" value="Unassembled WGS sequence"/>
</dbReference>
<sequence>MNDLFVYTFASLGRASRNVRVIMPSLDGKSCSNSNSWLYPPSPSDSNIEYNFPQTSAYGMRRVGKTFVRGRCEENMSRVVTPTLHTAKSFSGESTLQNATVQKTADAIAR</sequence>
<name>A0A183V9M3_TOXCA</name>
<evidence type="ECO:0000313" key="2">
    <source>
        <dbReference type="Proteomes" id="UP000050794"/>
    </source>
</evidence>
<evidence type="ECO:0000313" key="1">
    <source>
        <dbReference type="EMBL" id="VDM48764.1"/>
    </source>
</evidence>
<gene>
    <name evidence="1" type="ORF">TCNE_LOCUS17443</name>
</gene>
<evidence type="ECO:0000313" key="3">
    <source>
        <dbReference type="WBParaSite" id="TCNE_0001744401-mRNA-1"/>
    </source>
</evidence>
<reference evidence="3" key="1">
    <citation type="submission" date="2016-06" db="UniProtKB">
        <authorList>
            <consortium name="WormBaseParasite"/>
        </authorList>
    </citation>
    <scope>IDENTIFICATION</scope>
</reference>
<dbReference type="AlphaFoldDB" id="A0A183V9M3"/>
<proteinExistence type="predicted"/>
<accession>A0A183V9M3</accession>
<reference evidence="1 2" key="2">
    <citation type="submission" date="2018-11" db="EMBL/GenBank/DDBJ databases">
        <authorList>
            <consortium name="Pathogen Informatics"/>
        </authorList>
    </citation>
    <scope>NUCLEOTIDE SEQUENCE [LARGE SCALE GENOMIC DNA]</scope>
</reference>
<dbReference type="EMBL" id="UYWY01024448">
    <property type="protein sequence ID" value="VDM48764.1"/>
    <property type="molecule type" value="Genomic_DNA"/>
</dbReference>
<organism evidence="2 3">
    <name type="scientific">Toxocara canis</name>
    <name type="common">Canine roundworm</name>
    <dbReference type="NCBI Taxonomy" id="6265"/>
    <lineage>
        <taxon>Eukaryota</taxon>
        <taxon>Metazoa</taxon>
        <taxon>Ecdysozoa</taxon>
        <taxon>Nematoda</taxon>
        <taxon>Chromadorea</taxon>
        <taxon>Rhabditida</taxon>
        <taxon>Spirurina</taxon>
        <taxon>Ascaridomorpha</taxon>
        <taxon>Ascaridoidea</taxon>
        <taxon>Toxocaridae</taxon>
        <taxon>Toxocara</taxon>
    </lineage>
</organism>
<dbReference type="WBParaSite" id="TCNE_0001744401-mRNA-1">
    <property type="protein sequence ID" value="TCNE_0001744401-mRNA-1"/>
    <property type="gene ID" value="TCNE_0001744401"/>
</dbReference>